<dbReference type="VEuPathDB" id="FungiDB:DNF11_1135"/>
<protein>
    <recommendedName>
        <fullName evidence="2">Nitrogen regulatory protein areA GATA-like domain-containing protein</fullName>
    </recommendedName>
</protein>
<dbReference type="Proteomes" id="UP000269793">
    <property type="component" value="Chromosome II"/>
</dbReference>
<dbReference type="Pfam" id="PF08550">
    <property type="entry name" value="GATA_AreA"/>
    <property type="match status" value="1"/>
</dbReference>
<organism evidence="3 4">
    <name type="scientific">Malassezia restricta (strain ATCC 96810 / NBRC 103918 / CBS 7877)</name>
    <name type="common">Seborrheic dermatitis infection agent</name>
    <dbReference type="NCBI Taxonomy" id="425264"/>
    <lineage>
        <taxon>Eukaryota</taxon>
        <taxon>Fungi</taxon>
        <taxon>Dikarya</taxon>
        <taxon>Basidiomycota</taxon>
        <taxon>Ustilaginomycotina</taxon>
        <taxon>Malasseziomycetes</taxon>
        <taxon>Malasseziales</taxon>
        <taxon>Malasseziaceae</taxon>
        <taxon>Malassezia</taxon>
    </lineage>
</organism>
<reference evidence="3 4" key="1">
    <citation type="submission" date="2018-10" db="EMBL/GenBank/DDBJ databases">
        <title>Complete genome sequence of Malassezia restricta CBS 7877.</title>
        <authorList>
            <person name="Morand S.C."/>
            <person name="Bertignac M."/>
            <person name="Iltis A."/>
            <person name="Kolder I."/>
            <person name="Pirovano W."/>
            <person name="Jourdain R."/>
            <person name="Clavaud C."/>
        </authorList>
    </citation>
    <scope>NUCLEOTIDE SEQUENCE [LARGE SCALE GENOMIC DNA]</scope>
    <source>
        <strain evidence="3 4">CBS 7877</strain>
    </source>
</reference>
<evidence type="ECO:0000256" key="1">
    <source>
        <dbReference type="SAM" id="MobiDB-lite"/>
    </source>
</evidence>
<evidence type="ECO:0000259" key="2">
    <source>
        <dbReference type="Pfam" id="PF08550"/>
    </source>
</evidence>
<keyword evidence="4" id="KW-1185">Reference proteome</keyword>
<dbReference type="AlphaFoldDB" id="A0A3G2S290"/>
<feature type="compositionally biased region" description="Basic and acidic residues" evidence="1">
    <location>
        <begin position="208"/>
        <end position="220"/>
    </location>
</feature>
<evidence type="ECO:0000313" key="4">
    <source>
        <dbReference type="Proteomes" id="UP000269793"/>
    </source>
</evidence>
<feature type="compositionally biased region" description="Low complexity" evidence="1">
    <location>
        <begin position="174"/>
        <end position="183"/>
    </location>
</feature>
<feature type="domain" description="Nitrogen regulatory protein areA GATA-like" evidence="2">
    <location>
        <begin position="36"/>
        <end position="53"/>
    </location>
</feature>
<feature type="region of interest" description="Disordered" evidence="1">
    <location>
        <begin position="174"/>
        <end position="233"/>
    </location>
</feature>
<proteinExistence type="predicted"/>
<name>A0A3G2S290_MALR7</name>
<gene>
    <name evidence="3" type="ORF">DNF11_1135</name>
</gene>
<sequence>MAPKLKIAVGDDTSFTKEQNPFTIMKNVQLLSRLHGILEMSERLENASWRLWHTQYEKQRKSQSTSKRWIEFQKLPSLSFPSPSDPLSSSTIPITHGSMDVPQLALSAFAEKCNSQKLDMPTMCESTNLLQQRVHEYPHVSQSIPDSVPIKQHLSSADLLQLNPFESTTQALASASSELSGEAPIGTLMNKDPLTENEPTHTTFVSKPSDERNAWKEKNAKLNPEASTEKPNVDVEPEELPICTKLVLNMSEELLSSPVSIECCASENCTGPVLLNDPSLFEYSNQDARMVDLDLLAMDNDALMSPALPDSDKHSLWPVYPPL</sequence>
<dbReference type="EMBL" id="CP033149">
    <property type="protein sequence ID" value="AYO42085.1"/>
    <property type="molecule type" value="Genomic_DNA"/>
</dbReference>
<accession>A0A3G2S290</accession>
<dbReference type="InterPro" id="IPR013860">
    <property type="entry name" value="AreA_GATA"/>
</dbReference>
<evidence type="ECO:0000313" key="3">
    <source>
        <dbReference type="EMBL" id="AYO42085.1"/>
    </source>
</evidence>